<organism evidence="2 3">
    <name type="scientific">Neoarthrinium moseri</name>
    <dbReference type="NCBI Taxonomy" id="1658444"/>
    <lineage>
        <taxon>Eukaryota</taxon>
        <taxon>Fungi</taxon>
        <taxon>Dikarya</taxon>
        <taxon>Ascomycota</taxon>
        <taxon>Pezizomycotina</taxon>
        <taxon>Sordariomycetes</taxon>
        <taxon>Xylariomycetidae</taxon>
        <taxon>Amphisphaeriales</taxon>
        <taxon>Apiosporaceae</taxon>
        <taxon>Neoarthrinium</taxon>
    </lineage>
</organism>
<evidence type="ECO:0000313" key="2">
    <source>
        <dbReference type="EMBL" id="KAI1862874.1"/>
    </source>
</evidence>
<evidence type="ECO:0000313" key="3">
    <source>
        <dbReference type="Proteomes" id="UP000829685"/>
    </source>
</evidence>
<proteinExistence type="predicted"/>
<accession>A0A9P9WGX0</accession>
<reference evidence="2" key="1">
    <citation type="submission" date="2021-03" db="EMBL/GenBank/DDBJ databases">
        <title>Revisited historic fungal species revealed as producer of novel bioactive compounds through whole genome sequencing and comparative genomics.</title>
        <authorList>
            <person name="Vignolle G.A."/>
            <person name="Hochenegger N."/>
            <person name="Mach R.L."/>
            <person name="Mach-Aigner A.R."/>
            <person name="Javad Rahimi M."/>
            <person name="Salim K.A."/>
            <person name="Chan C.M."/>
            <person name="Lim L.B.L."/>
            <person name="Cai F."/>
            <person name="Druzhinina I.S."/>
            <person name="U'Ren J.M."/>
            <person name="Derntl C."/>
        </authorList>
    </citation>
    <scope>NUCLEOTIDE SEQUENCE</scope>
    <source>
        <strain evidence="2">TUCIM 5799</strain>
    </source>
</reference>
<feature type="compositionally biased region" description="Polar residues" evidence="1">
    <location>
        <begin position="737"/>
        <end position="752"/>
    </location>
</feature>
<gene>
    <name evidence="2" type="ORF">JX265_008920</name>
</gene>
<feature type="region of interest" description="Disordered" evidence="1">
    <location>
        <begin position="784"/>
        <end position="832"/>
    </location>
</feature>
<protein>
    <submittedName>
        <fullName evidence="2">Uncharacterized protein</fullName>
    </submittedName>
</protein>
<evidence type="ECO:0000256" key="1">
    <source>
        <dbReference type="SAM" id="MobiDB-lite"/>
    </source>
</evidence>
<dbReference type="AlphaFoldDB" id="A0A9P9WGX0"/>
<keyword evidence="3" id="KW-1185">Reference proteome</keyword>
<feature type="compositionally biased region" description="Polar residues" evidence="1">
    <location>
        <begin position="760"/>
        <end position="771"/>
    </location>
</feature>
<feature type="compositionally biased region" description="Polar residues" evidence="1">
    <location>
        <begin position="807"/>
        <end position="816"/>
    </location>
</feature>
<feature type="compositionally biased region" description="Polar residues" evidence="1">
    <location>
        <begin position="686"/>
        <end position="702"/>
    </location>
</feature>
<name>A0A9P9WGX0_9PEZI</name>
<dbReference type="Proteomes" id="UP000829685">
    <property type="component" value="Unassembled WGS sequence"/>
</dbReference>
<feature type="compositionally biased region" description="Polar residues" evidence="1">
    <location>
        <begin position="712"/>
        <end position="729"/>
    </location>
</feature>
<comment type="caution">
    <text evidence="2">The sequence shown here is derived from an EMBL/GenBank/DDBJ whole genome shotgun (WGS) entry which is preliminary data.</text>
</comment>
<dbReference type="EMBL" id="JAFIMR010000026">
    <property type="protein sequence ID" value="KAI1862874.1"/>
    <property type="molecule type" value="Genomic_DNA"/>
</dbReference>
<sequence length="966" mass="106839">MAASPLASEGSLQINTERNGDGFQYYDQVCALSQDVINKNFEKLFARRNDLAKVDWEGPNAAIGHIKGILLAPQVVLSLESATDPEILYMLRFGKDSKIYFSSNSNIDISGWNIALTAKMKMMTASVDPTLSKADQTRARDAMDELEEVVEFDFERPTKLVPGEYSIHRIYAAIPLDKESVSYAPKDLYLQNYPYVSPERKKELKAEGRAMAGKTGDDYNCFCYSEIVDGRKAPMPDTKTLLYSGNFAAPPTSGSGGYGGTFILDRRFFLERHLLPQLEGINAASQIIPLRPLMEVDEYRDAVFKTRICSGTNPEDAEDRADLPPLVSKEPSFKFTYTGSQTYEWKTLRWAPGSGESGEPDQNFVMNYEGSKQYPFFRRYKTKSTTSTKVSWVPGTDQFKVEGRCEYDHWEAWSQNRSDFPYGTGQDIDGGGKYYWGTFTDVATWSFIIDLDVSDASKVDPSVPNGVIEPTILKCKIERDPITKEELLLPEDFKVEVGDMKWVLDSTHLNIVQAMKYSIGIGLGRAARNLETGFVGIGKFMYPGAGELAFGKPCITEHGHIVAAIDYIEPKEDRVRIVVPRPEQLVSTKPDKSVTYSSDPSASMLKLRLSWTLKETNFSTYTPPKPRFRLVLQATNRTNSDLCFVAIRVIVHRMKNMEDQRLYIAPWSDWKQNLAPIQQEPILPPTTISDPSDTKVSGTTGPATKDPVTEEPVTTESGTDPSITDSSSGGKAPMKDSPSTQSTEQTPDQDGPTTIGIPASTHSTTEPSDVSFADLQSQGNTVNITTKEAEPAGKVSASPTAIDKANTGGSASTAQPSVLPPPPPKPVKKPTETWDLQTEDIEDDTQLEVRPELVEDEFHFNILPVAVETGPNGNPLPDRFTLTSEDASNFTLELNGTTWLDANGTGNYVIQIKEIWEKRGKLSAGSGNEYLLVSFTGGTQVKTKWISQEEADKCRGVEITSVEAKK</sequence>
<feature type="region of interest" description="Disordered" evidence="1">
    <location>
        <begin position="681"/>
        <end position="771"/>
    </location>
</feature>